<evidence type="ECO:0000313" key="2">
    <source>
        <dbReference type="Proteomes" id="UP001501035"/>
    </source>
</evidence>
<keyword evidence="2" id="KW-1185">Reference proteome</keyword>
<dbReference type="EMBL" id="BAAAVS010000023">
    <property type="protein sequence ID" value="GAA3036534.1"/>
    <property type="molecule type" value="Genomic_DNA"/>
</dbReference>
<comment type="caution">
    <text evidence="1">The sequence shown here is derived from an EMBL/GenBank/DDBJ whole genome shotgun (WGS) entry which is preliminary data.</text>
</comment>
<proteinExistence type="predicted"/>
<accession>A0ABP6LEB4</accession>
<evidence type="ECO:0000313" key="1">
    <source>
        <dbReference type="EMBL" id="GAA3036534.1"/>
    </source>
</evidence>
<reference evidence="2" key="1">
    <citation type="journal article" date="2019" name="Int. J. Syst. Evol. Microbiol.">
        <title>The Global Catalogue of Microorganisms (GCM) 10K type strain sequencing project: providing services to taxonomists for standard genome sequencing and annotation.</title>
        <authorList>
            <consortium name="The Broad Institute Genomics Platform"/>
            <consortium name="The Broad Institute Genome Sequencing Center for Infectious Disease"/>
            <person name="Wu L."/>
            <person name="Ma J."/>
        </authorList>
    </citation>
    <scope>NUCLEOTIDE SEQUENCE [LARGE SCALE GENOMIC DNA]</scope>
    <source>
        <strain evidence="2">JCM 14234</strain>
    </source>
</reference>
<organism evidence="1 2">
    <name type="scientific">Gordonia defluvii</name>
    <dbReference type="NCBI Taxonomy" id="283718"/>
    <lineage>
        <taxon>Bacteria</taxon>
        <taxon>Bacillati</taxon>
        <taxon>Actinomycetota</taxon>
        <taxon>Actinomycetes</taxon>
        <taxon>Mycobacteriales</taxon>
        <taxon>Gordoniaceae</taxon>
        <taxon>Gordonia</taxon>
    </lineage>
</organism>
<gene>
    <name evidence="1" type="ORF">GCM10010528_16520</name>
</gene>
<name>A0ABP6LEB4_9ACTN</name>
<sequence length="69" mass="6979">MPGSGGISWLVPINGTQASGCDDGVGWAWAPGAATAAAISTATAAAHEVKAERRRIKNSYLPPSMAVRA</sequence>
<protein>
    <submittedName>
        <fullName evidence="1">Uncharacterized protein</fullName>
    </submittedName>
</protein>
<dbReference type="Proteomes" id="UP001501035">
    <property type="component" value="Unassembled WGS sequence"/>
</dbReference>